<evidence type="ECO:0000313" key="1">
    <source>
        <dbReference type="EMBL" id="GAT32199.1"/>
    </source>
</evidence>
<dbReference type="PROSITE" id="PS51257">
    <property type="entry name" value="PROKAR_LIPOPROTEIN"/>
    <property type="match status" value="1"/>
</dbReference>
<dbReference type="RefSeq" id="WP_075078045.1">
    <property type="nucleotide sequence ID" value="NZ_BDCO01000002.1"/>
</dbReference>
<gene>
    <name evidence="1" type="ORF">TSACC_2597</name>
</gene>
<accession>A0A146G2X4</accession>
<dbReference type="AlphaFoldDB" id="A0A146G2X4"/>
<comment type="caution">
    <text evidence="1">The sequence shown here is derived from an EMBL/GenBank/DDBJ whole genome shotgun (WGS) entry which is preliminary data.</text>
</comment>
<organism evidence="1 2">
    <name type="scientific">Terrimicrobium sacchariphilum</name>
    <dbReference type="NCBI Taxonomy" id="690879"/>
    <lineage>
        <taxon>Bacteria</taxon>
        <taxon>Pseudomonadati</taxon>
        <taxon>Verrucomicrobiota</taxon>
        <taxon>Terrimicrobiia</taxon>
        <taxon>Terrimicrobiales</taxon>
        <taxon>Terrimicrobiaceae</taxon>
        <taxon>Terrimicrobium</taxon>
    </lineage>
</organism>
<reference evidence="2" key="1">
    <citation type="journal article" date="2017" name="Genome Announc.">
        <title>Draft Genome Sequence of Terrimicrobium sacchariphilum NM-5T, a Facultative Anaerobic Soil Bacterium of the Class Spartobacteria.</title>
        <authorList>
            <person name="Qiu Y.L."/>
            <person name="Tourlousse D.M."/>
            <person name="Matsuura N."/>
            <person name="Ohashi A."/>
            <person name="Sekiguchi Y."/>
        </authorList>
    </citation>
    <scope>NUCLEOTIDE SEQUENCE [LARGE SCALE GENOMIC DNA]</scope>
    <source>
        <strain evidence="2">NM-5</strain>
    </source>
</reference>
<protein>
    <submittedName>
        <fullName evidence="1">Uncharacterized protein</fullName>
    </submittedName>
</protein>
<evidence type="ECO:0000313" key="2">
    <source>
        <dbReference type="Proteomes" id="UP000076023"/>
    </source>
</evidence>
<sequence>MRLFPALCLQVVVVALACAGTASYMRLRGDTELLSGVQDACLPVAQAVRNRLREEGVANRILLVDYELNSYAWHHVAVVFALEDGTLASFESLNSLAAFNRGSVALGISDWNAMDIAERLPRQGGVTVRDARWIDGLTYESTQSAFMTGVRR</sequence>
<proteinExistence type="predicted"/>
<keyword evidence="2" id="KW-1185">Reference proteome</keyword>
<dbReference type="STRING" id="690879.TSACC_2597"/>
<name>A0A146G2X4_TERSA</name>
<dbReference type="InParanoid" id="A0A146G2X4"/>
<dbReference type="Proteomes" id="UP000076023">
    <property type="component" value="Unassembled WGS sequence"/>
</dbReference>
<dbReference type="EMBL" id="BDCO01000002">
    <property type="protein sequence ID" value="GAT32199.1"/>
    <property type="molecule type" value="Genomic_DNA"/>
</dbReference>